<organism evidence="6 7">
    <name type="scientific">Undibacterium arcticum</name>
    <dbReference type="NCBI Taxonomy" id="1762892"/>
    <lineage>
        <taxon>Bacteria</taxon>
        <taxon>Pseudomonadati</taxon>
        <taxon>Pseudomonadota</taxon>
        <taxon>Betaproteobacteria</taxon>
        <taxon>Burkholderiales</taxon>
        <taxon>Oxalobacteraceae</taxon>
        <taxon>Undibacterium</taxon>
    </lineage>
</organism>
<evidence type="ECO:0000256" key="1">
    <source>
        <dbReference type="ARBA" id="ARBA00002868"/>
    </source>
</evidence>
<evidence type="ECO:0000313" key="6">
    <source>
        <dbReference type="EMBL" id="MFC3111136.1"/>
    </source>
</evidence>
<comment type="caution">
    <text evidence="6">The sequence shown here is derived from an EMBL/GenBank/DDBJ whole genome shotgun (WGS) entry which is preliminary data.</text>
</comment>
<dbReference type="PANTHER" id="PTHR38099:SF1">
    <property type="entry name" value="LARGE RIBOSOMAL RNA SUBUNIT ACCUMULATION PROTEIN YCED"/>
    <property type="match status" value="1"/>
</dbReference>
<keyword evidence="4" id="KW-0690">Ribosome biogenesis</keyword>
<dbReference type="Proteomes" id="UP001595530">
    <property type="component" value="Unassembled WGS sequence"/>
</dbReference>
<dbReference type="InterPro" id="IPR003772">
    <property type="entry name" value="YceD"/>
</dbReference>
<evidence type="ECO:0000256" key="5">
    <source>
        <dbReference type="ARBA" id="ARBA00031841"/>
    </source>
</evidence>
<evidence type="ECO:0000256" key="2">
    <source>
        <dbReference type="ARBA" id="ARBA00010740"/>
    </source>
</evidence>
<evidence type="ECO:0000256" key="4">
    <source>
        <dbReference type="ARBA" id="ARBA00022517"/>
    </source>
</evidence>
<accession>A0ABV7FCI5</accession>
<gene>
    <name evidence="6" type="ORF">ACFOFO_24820</name>
</gene>
<reference evidence="7" key="1">
    <citation type="journal article" date="2019" name="Int. J. Syst. Evol. Microbiol.">
        <title>The Global Catalogue of Microorganisms (GCM) 10K type strain sequencing project: providing services to taxonomists for standard genome sequencing and annotation.</title>
        <authorList>
            <consortium name="The Broad Institute Genomics Platform"/>
            <consortium name="The Broad Institute Genome Sequencing Center for Infectious Disease"/>
            <person name="Wu L."/>
            <person name="Ma J."/>
        </authorList>
    </citation>
    <scope>NUCLEOTIDE SEQUENCE [LARGE SCALE GENOMIC DNA]</scope>
    <source>
        <strain evidence="7">KCTC 42986</strain>
    </source>
</reference>
<evidence type="ECO:0000313" key="7">
    <source>
        <dbReference type="Proteomes" id="UP001595530"/>
    </source>
</evidence>
<protein>
    <recommendedName>
        <fullName evidence="3">Large ribosomal RNA subunit accumulation protein YceD</fullName>
    </recommendedName>
    <alternativeName>
        <fullName evidence="5">23S rRNA accumulation protein YceD</fullName>
    </alternativeName>
</protein>
<sequence>MNPVVIDSLEFCRVNERREGRIAVADLPRLGADCVDSSGELAWSLQGGTGRLDFAQLTLAVSGTVQLMCQRCLTPFAHEIAAESVLMLAKDEERADEMDELLDDDTIDVIVASKTLNVPDLVEDEALLALPFSPKHEVCPDVTRLEVLKSKKESPFAALKGLKQ</sequence>
<comment type="function">
    <text evidence="1">Plays a role in synthesis, processing and/or stability of 23S rRNA.</text>
</comment>
<name>A0ABV7FCI5_9BURK</name>
<dbReference type="PANTHER" id="PTHR38099">
    <property type="entry name" value="LARGE RIBOSOMAL RNA SUBUNIT ACCUMULATION PROTEIN YCED"/>
    <property type="match status" value="1"/>
</dbReference>
<dbReference type="Pfam" id="PF02620">
    <property type="entry name" value="YceD"/>
    <property type="match status" value="1"/>
</dbReference>
<proteinExistence type="inferred from homology"/>
<keyword evidence="7" id="KW-1185">Reference proteome</keyword>
<evidence type="ECO:0000256" key="3">
    <source>
        <dbReference type="ARBA" id="ARBA00015716"/>
    </source>
</evidence>
<comment type="similarity">
    <text evidence="2">Belongs to the DUF177 domain family.</text>
</comment>
<dbReference type="InterPro" id="IPR039255">
    <property type="entry name" value="YceD_bac"/>
</dbReference>
<dbReference type="EMBL" id="JBHRTP010000101">
    <property type="protein sequence ID" value="MFC3111136.1"/>
    <property type="molecule type" value="Genomic_DNA"/>
</dbReference>
<dbReference type="RefSeq" id="WP_390333325.1">
    <property type="nucleotide sequence ID" value="NZ_JBHRTP010000101.1"/>
</dbReference>